<gene>
    <name evidence="6" type="ORF">E2I14_07545</name>
</gene>
<keyword evidence="3" id="KW-0238">DNA-binding</keyword>
<proteinExistence type="inferred from homology"/>
<dbReference type="InterPro" id="IPR058163">
    <property type="entry name" value="LysR-type_TF_proteobact-type"/>
</dbReference>
<dbReference type="GO" id="GO:0003700">
    <property type="term" value="F:DNA-binding transcription factor activity"/>
    <property type="evidence" value="ECO:0007669"/>
    <property type="project" value="InterPro"/>
</dbReference>
<evidence type="ECO:0000256" key="1">
    <source>
        <dbReference type="ARBA" id="ARBA00009437"/>
    </source>
</evidence>
<dbReference type="FunFam" id="3.40.190.290:FF:000001">
    <property type="entry name" value="Transcriptional regulator, LysR family"/>
    <property type="match status" value="1"/>
</dbReference>
<protein>
    <submittedName>
        <fullName evidence="6">LysR family transcriptional regulator</fullName>
    </submittedName>
</protein>
<keyword evidence="7" id="KW-1185">Reference proteome</keyword>
<dbReference type="GO" id="GO:0006351">
    <property type="term" value="P:DNA-templated transcription"/>
    <property type="evidence" value="ECO:0007669"/>
    <property type="project" value="TreeGrafter"/>
</dbReference>
<dbReference type="EMBL" id="SMYL01000002">
    <property type="protein sequence ID" value="TDK67590.1"/>
    <property type="molecule type" value="Genomic_DNA"/>
</dbReference>
<evidence type="ECO:0000256" key="2">
    <source>
        <dbReference type="ARBA" id="ARBA00023015"/>
    </source>
</evidence>
<dbReference type="PANTHER" id="PTHR30537:SF72">
    <property type="entry name" value="LYSR FAMILY TRANSCRIPTIONAL REGULATOR"/>
    <property type="match status" value="1"/>
</dbReference>
<evidence type="ECO:0000256" key="3">
    <source>
        <dbReference type="ARBA" id="ARBA00023125"/>
    </source>
</evidence>
<dbReference type="SUPFAM" id="SSF46785">
    <property type="entry name" value="Winged helix' DNA-binding domain"/>
    <property type="match status" value="1"/>
</dbReference>
<organism evidence="6 7">
    <name type="scientific">Sapientia aquatica</name>
    <dbReference type="NCBI Taxonomy" id="1549640"/>
    <lineage>
        <taxon>Bacteria</taxon>
        <taxon>Pseudomonadati</taxon>
        <taxon>Pseudomonadota</taxon>
        <taxon>Betaproteobacteria</taxon>
        <taxon>Burkholderiales</taxon>
        <taxon>Oxalobacteraceae</taxon>
        <taxon>Sapientia</taxon>
    </lineage>
</organism>
<dbReference type="Proteomes" id="UP000294829">
    <property type="component" value="Unassembled WGS sequence"/>
</dbReference>
<dbReference type="Gene3D" id="3.40.190.290">
    <property type="match status" value="1"/>
</dbReference>
<dbReference type="PANTHER" id="PTHR30537">
    <property type="entry name" value="HTH-TYPE TRANSCRIPTIONAL REGULATOR"/>
    <property type="match status" value="1"/>
</dbReference>
<dbReference type="Gene3D" id="1.10.10.10">
    <property type="entry name" value="Winged helix-like DNA-binding domain superfamily/Winged helix DNA-binding domain"/>
    <property type="match status" value="1"/>
</dbReference>
<dbReference type="Pfam" id="PF03466">
    <property type="entry name" value="LysR_substrate"/>
    <property type="match status" value="1"/>
</dbReference>
<feature type="domain" description="HTH lysR-type" evidence="5">
    <location>
        <begin position="1"/>
        <end position="59"/>
    </location>
</feature>
<dbReference type="InterPro" id="IPR036390">
    <property type="entry name" value="WH_DNA-bd_sf"/>
</dbReference>
<dbReference type="FunFam" id="1.10.10.10:FF:000001">
    <property type="entry name" value="LysR family transcriptional regulator"/>
    <property type="match status" value="1"/>
</dbReference>
<evidence type="ECO:0000259" key="5">
    <source>
        <dbReference type="PROSITE" id="PS50931"/>
    </source>
</evidence>
<dbReference type="InterPro" id="IPR000847">
    <property type="entry name" value="LysR_HTH_N"/>
</dbReference>
<dbReference type="SUPFAM" id="SSF53850">
    <property type="entry name" value="Periplasmic binding protein-like II"/>
    <property type="match status" value="1"/>
</dbReference>
<comment type="similarity">
    <text evidence="1">Belongs to the LysR transcriptional regulatory family.</text>
</comment>
<comment type="caution">
    <text evidence="6">The sequence shown here is derived from an EMBL/GenBank/DDBJ whole genome shotgun (WGS) entry which is preliminary data.</text>
</comment>
<dbReference type="InterPro" id="IPR036388">
    <property type="entry name" value="WH-like_DNA-bd_sf"/>
</dbReference>
<dbReference type="CDD" id="cd08472">
    <property type="entry name" value="PBP2_CrgA_like_3"/>
    <property type="match status" value="1"/>
</dbReference>
<name>A0A4R5W4E7_9BURK</name>
<reference evidence="6 7" key="1">
    <citation type="submission" date="2019-03" db="EMBL/GenBank/DDBJ databases">
        <title>Sapientia aquatica gen. nov., sp. nov., isolated from a crater lake.</title>
        <authorList>
            <person name="Felfoldi T."/>
            <person name="Szabo A."/>
            <person name="Toth E."/>
            <person name="Schumann P."/>
            <person name="Keki Z."/>
            <person name="Marialigeti K."/>
            <person name="Mathe I."/>
        </authorList>
    </citation>
    <scope>NUCLEOTIDE SEQUENCE [LARGE SCALE GENOMIC DNA]</scope>
    <source>
        <strain evidence="6 7">SA-152</strain>
    </source>
</reference>
<evidence type="ECO:0000313" key="7">
    <source>
        <dbReference type="Proteomes" id="UP000294829"/>
    </source>
</evidence>
<dbReference type="OrthoDB" id="8538345at2"/>
<dbReference type="InterPro" id="IPR005119">
    <property type="entry name" value="LysR_subst-bd"/>
</dbReference>
<dbReference type="PROSITE" id="PS50931">
    <property type="entry name" value="HTH_LYSR"/>
    <property type="match status" value="1"/>
</dbReference>
<keyword evidence="4" id="KW-0804">Transcription</keyword>
<sequence>MNQFEAMRIFERVAELASFTQAADSLGLPKATVSSTIKQLENNLGTRLLQRTTRTVQMTPDGLLYYERCKDMLIDMEELQTMFRQSEVEISGRLRIDMPVGIARMKIIPRLPEFLKAHPKLTVEVSCTDRRVDLIREGFDCVIRVGTLADSNLVARYLGSIKLINCASPAYIAQYGMPQSLEDLEAHRMVHYSPSFLVSNSNFEYVLDGQTFQKNVPASIAVNNADAYQAACLAGLGIIQAPEFGMRELLAQGRLVQLLPAYNAAPMPASILYANRRHVPKRTQLLMNWVAEVVRE</sequence>
<dbReference type="RefSeq" id="WP_133326990.1">
    <property type="nucleotide sequence ID" value="NZ_SMYL01000002.1"/>
</dbReference>
<accession>A0A4R5W4E7</accession>
<evidence type="ECO:0000256" key="4">
    <source>
        <dbReference type="ARBA" id="ARBA00023163"/>
    </source>
</evidence>
<keyword evidence="2" id="KW-0805">Transcription regulation</keyword>
<dbReference type="GO" id="GO:0043565">
    <property type="term" value="F:sequence-specific DNA binding"/>
    <property type="evidence" value="ECO:0007669"/>
    <property type="project" value="TreeGrafter"/>
</dbReference>
<evidence type="ECO:0000313" key="6">
    <source>
        <dbReference type="EMBL" id="TDK67590.1"/>
    </source>
</evidence>
<dbReference type="AlphaFoldDB" id="A0A4R5W4E7"/>
<dbReference type="Pfam" id="PF00126">
    <property type="entry name" value="HTH_1"/>
    <property type="match status" value="1"/>
</dbReference>